<keyword evidence="9 13" id="KW-0472">Membrane</keyword>
<keyword evidence="8" id="KW-0406">Ion transport</keyword>
<protein>
    <recommendedName>
        <fullName evidence="16">Sodium-coupled monocarboxylate transporter 1</fullName>
    </recommendedName>
</protein>
<keyword evidence="4" id="KW-1003">Cell membrane</keyword>
<keyword evidence="6 13" id="KW-1133">Transmembrane helix</keyword>
<feature type="transmembrane region" description="Helical" evidence="13">
    <location>
        <begin position="534"/>
        <end position="558"/>
    </location>
</feature>
<dbReference type="InterPro" id="IPR051163">
    <property type="entry name" value="Sodium:Solute_Symporter_SSF"/>
</dbReference>
<feature type="transmembrane region" description="Helical" evidence="13">
    <location>
        <begin position="441"/>
        <end position="462"/>
    </location>
</feature>
<feature type="transmembrane region" description="Helical" evidence="13">
    <location>
        <begin position="338"/>
        <end position="362"/>
    </location>
</feature>
<keyword evidence="15" id="KW-1185">Reference proteome</keyword>
<keyword evidence="3" id="KW-0813">Transport</keyword>
<dbReference type="InterPro" id="IPR001734">
    <property type="entry name" value="Na/solute_symporter"/>
</dbReference>
<sequence length="700" mass="76438">MGKHYFHIGDFVVFGATILISIAIGIYYAFSGGRQRTTAEYLVGGRTMSFIPVAISLMVSFESSIMMLGLPAEAYVYGIQIIFSSCGFLISNLLSIHIVVPLLHPLKITSAYEYLELRFRSRSVRLVGTLMGMLTYIWYMGIVLFGPAVALEAVTDFPLWSSIFIIELVAVIYTAFGGLKAVIWTDVFQAFVMFAGIFAILIKGTIDAGGPTAVWDTAYKGGRLNFFNFDPDPRTRHTFWNLFLGAIVRGFGLGFNQSTVQRISSTKTINDAKRMLFSVAPCFTISLIISAYEGTVAYAYYQAKGCDPFESKQINDPNQIVPYMVMDIFEYLPGMPGLFLAALFSASLSTLSSGLSSLSALLWADVVHPLVGPHISETKATIIAKIAVLCFGALACGVAVLVSQIGGTLTQISGSLIAAFGGPLIGIFFLGCFCPRSNEKGAIAGGFAGLAFAFWMSLGMNFSPVIKKTPWLPPASIANCSVPDLGNGTDLWMSSVYNSSSVYSNYTILSTVKSITERPFREPEGVEKLYTVSYLWISVIGTLVTMVVGVIVSVFTGMNKPGDVDPRYLISVSESLLIFLPRPVKRYLSSIGPQYIKEEYKARFPDPAKRLEELDREVEIKPITDEKFQTDGFTDKESVPFLGNKAKHENNSAVLESKHEVIHMDELSRDGAVTNGAVVHGDHETSGRQADDPSDGKELN</sequence>
<evidence type="ECO:0000256" key="5">
    <source>
        <dbReference type="ARBA" id="ARBA00022692"/>
    </source>
</evidence>
<dbReference type="Proteomes" id="UP000678393">
    <property type="component" value="Unassembled WGS sequence"/>
</dbReference>
<dbReference type="OrthoDB" id="6142122at2759"/>
<dbReference type="PANTHER" id="PTHR42985">
    <property type="entry name" value="SODIUM-COUPLED MONOCARBOXYLATE TRANSPORTER"/>
    <property type="match status" value="1"/>
</dbReference>
<feature type="region of interest" description="Disordered" evidence="12">
    <location>
        <begin position="672"/>
        <end position="700"/>
    </location>
</feature>
<evidence type="ECO:0000256" key="11">
    <source>
        <dbReference type="RuleBase" id="RU362091"/>
    </source>
</evidence>
<dbReference type="GO" id="GO:0015293">
    <property type="term" value="F:symporter activity"/>
    <property type="evidence" value="ECO:0007669"/>
    <property type="project" value="TreeGrafter"/>
</dbReference>
<evidence type="ECO:0000313" key="14">
    <source>
        <dbReference type="EMBL" id="CAG5131129.1"/>
    </source>
</evidence>
<feature type="transmembrane region" description="Helical" evidence="13">
    <location>
        <begin position="276"/>
        <end position="301"/>
    </location>
</feature>
<feature type="transmembrane region" description="Helical" evidence="13">
    <location>
        <begin position="183"/>
        <end position="202"/>
    </location>
</feature>
<feature type="transmembrane region" description="Helical" evidence="13">
    <location>
        <begin position="157"/>
        <end position="176"/>
    </location>
</feature>
<keyword evidence="5 13" id="KW-0812">Transmembrane</keyword>
<dbReference type="Pfam" id="PF00474">
    <property type="entry name" value="SSF"/>
    <property type="match status" value="1"/>
</dbReference>
<comment type="subcellular location">
    <subcellularLocation>
        <location evidence="1">Cell membrane</location>
        <topology evidence="1">Multi-pass membrane protein</topology>
    </subcellularLocation>
</comment>
<proteinExistence type="inferred from homology"/>
<feature type="transmembrane region" description="Helical" evidence="13">
    <location>
        <begin position="6"/>
        <end position="30"/>
    </location>
</feature>
<dbReference type="AlphaFoldDB" id="A0A8S3ZP29"/>
<dbReference type="EMBL" id="CAJHNH020004486">
    <property type="protein sequence ID" value="CAG5131129.1"/>
    <property type="molecule type" value="Genomic_DNA"/>
</dbReference>
<comment type="caution">
    <text evidence="14">The sequence shown here is derived from an EMBL/GenBank/DDBJ whole genome shotgun (WGS) entry which is preliminary data.</text>
</comment>
<feature type="compositionally biased region" description="Basic and acidic residues" evidence="12">
    <location>
        <begin position="680"/>
        <end position="700"/>
    </location>
</feature>
<keyword evidence="10" id="KW-0739">Sodium transport</keyword>
<feature type="transmembrane region" description="Helical" evidence="13">
    <location>
        <begin position="412"/>
        <end position="434"/>
    </location>
</feature>
<feature type="transmembrane region" description="Helical" evidence="13">
    <location>
        <begin position="124"/>
        <end position="145"/>
    </location>
</feature>
<feature type="transmembrane region" description="Helical" evidence="13">
    <location>
        <begin position="50"/>
        <end position="70"/>
    </location>
</feature>
<dbReference type="PROSITE" id="PS50283">
    <property type="entry name" value="NA_SOLUT_SYMP_3"/>
    <property type="match status" value="1"/>
</dbReference>
<evidence type="ECO:0000256" key="13">
    <source>
        <dbReference type="SAM" id="Phobius"/>
    </source>
</evidence>
<dbReference type="CDD" id="cd11492">
    <property type="entry name" value="SLC5sbd_NIS-SMVT"/>
    <property type="match status" value="1"/>
</dbReference>
<evidence type="ECO:0000256" key="8">
    <source>
        <dbReference type="ARBA" id="ARBA00023065"/>
    </source>
</evidence>
<evidence type="ECO:0000256" key="7">
    <source>
        <dbReference type="ARBA" id="ARBA00023053"/>
    </source>
</evidence>
<evidence type="ECO:0000313" key="15">
    <source>
        <dbReference type="Proteomes" id="UP000678393"/>
    </source>
</evidence>
<evidence type="ECO:0000256" key="3">
    <source>
        <dbReference type="ARBA" id="ARBA00022448"/>
    </source>
</evidence>
<evidence type="ECO:0000256" key="12">
    <source>
        <dbReference type="SAM" id="MobiDB-lite"/>
    </source>
</evidence>
<name>A0A8S3ZP29_9EUPU</name>
<accession>A0A8S3ZP29</accession>
<evidence type="ECO:0000256" key="10">
    <source>
        <dbReference type="ARBA" id="ARBA00023201"/>
    </source>
</evidence>
<organism evidence="14 15">
    <name type="scientific">Candidula unifasciata</name>
    <dbReference type="NCBI Taxonomy" id="100452"/>
    <lineage>
        <taxon>Eukaryota</taxon>
        <taxon>Metazoa</taxon>
        <taxon>Spiralia</taxon>
        <taxon>Lophotrochozoa</taxon>
        <taxon>Mollusca</taxon>
        <taxon>Gastropoda</taxon>
        <taxon>Heterobranchia</taxon>
        <taxon>Euthyneura</taxon>
        <taxon>Panpulmonata</taxon>
        <taxon>Eupulmonata</taxon>
        <taxon>Stylommatophora</taxon>
        <taxon>Helicina</taxon>
        <taxon>Helicoidea</taxon>
        <taxon>Geomitridae</taxon>
        <taxon>Candidula</taxon>
    </lineage>
</organism>
<dbReference type="PANTHER" id="PTHR42985:SF40">
    <property type="entry name" value="LD47995P-RELATED"/>
    <property type="match status" value="1"/>
</dbReference>
<evidence type="ECO:0000256" key="1">
    <source>
        <dbReference type="ARBA" id="ARBA00004651"/>
    </source>
</evidence>
<feature type="transmembrane region" description="Helical" evidence="13">
    <location>
        <begin position="382"/>
        <end position="406"/>
    </location>
</feature>
<dbReference type="GO" id="GO:0006814">
    <property type="term" value="P:sodium ion transport"/>
    <property type="evidence" value="ECO:0007669"/>
    <property type="project" value="UniProtKB-KW"/>
</dbReference>
<keyword evidence="7" id="KW-0915">Sodium</keyword>
<feature type="transmembrane region" description="Helical" evidence="13">
    <location>
        <begin position="76"/>
        <end position="103"/>
    </location>
</feature>
<evidence type="ECO:0000256" key="4">
    <source>
        <dbReference type="ARBA" id="ARBA00022475"/>
    </source>
</evidence>
<dbReference type="Gene3D" id="1.20.1730.10">
    <property type="entry name" value="Sodium/glucose cotransporter"/>
    <property type="match status" value="1"/>
</dbReference>
<evidence type="ECO:0000256" key="9">
    <source>
        <dbReference type="ARBA" id="ARBA00023136"/>
    </source>
</evidence>
<reference evidence="14" key="1">
    <citation type="submission" date="2021-04" db="EMBL/GenBank/DDBJ databases">
        <authorList>
            <consortium name="Molecular Ecology Group"/>
        </authorList>
    </citation>
    <scope>NUCLEOTIDE SEQUENCE</scope>
</reference>
<gene>
    <name evidence="14" type="ORF">CUNI_LOCUS16687</name>
</gene>
<evidence type="ECO:0008006" key="16">
    <source>
        <dbReference type="Google" id="ProtNLM"/>
    </source>
</evidence>
<dbReference type="InterPro" id="IPR038377">
    <property type="entry name" value="Na/Glc_symporter_sf"/>
</dbReference>
<feature type="transmembrane region" description="Helical" evidence="13">
    <location>
        <begin position="238"/>
        <end position="255"/>
    </location>
</feature>
<evidence type="ECO:0000256" key="6">
    <source>
        <dbReference type="ARBA" id="ARBA00022989"/>
    </source>
</evidence>
<dbReference type="NCBIfam" id="TIGR00813">
    <property type="entry name" value="sss"/>
    <property type="match status" value="1"/>
</dbReference>
<dbReference type="GO" id="GO:0005886">
    <property type="term" value="C:plasma membrane"/>
    <property type="evidence" value="ECO:0007669"/>
    <property type="project" value="UniProtKB-SubCell"/>
</dbReference>
<evidence type="ECO:0000256" key="2">
    <source>
        <dbReference type="ARBA" id="ARBA00006434"/>
    </source>
</evidence>
<comment type="similarity">
    <text evidence="2 11">Belongs to the sodium:solute symporter (SSF) (TC 2.A.21) family.</text>
</comment>